<dbReference type="InterPro" id="IPR013249">
    <property type="entry name" value="RNA_pol_sigma70_r4_t2"/>
</dbReference>
<dbReference type="InterPro" id="IPR039425">
    <property type="entry name" value="RNA_pol_sigma-70-like"/>
</dbReference>
<dbReference type="GO" id="GO:0016987">
    <property type="term" value="F:sigma factor activity"/>
    <property type="evidence" value="ECO:0007669"/>
    <property type="project" value="UniProtKB-KW"/>
</dbReference>
<sequence>MASRRSPRDPAPESPHPRGDAELIAATRDGDTAAYGELYERHVAAARRLGRILARDAAAADDLVSETFAKVLSALRNGNGPDLAFRAYLLTTLRHTFYDRARRDRRVEFTDDMSKHDPGVAFVDTAVAGQERRFAARAFQRLPERWQVVLWHTEVEGESAAEIAPMLGLTPNAVAALSYRAREKLRQMYLQEHLHAVTEAECRWTAGRLGARVRGGLSSRDAGKVDDHLRGCAACGLALLELAEINSGFRELLAFLVVGGSAPAYLGAAGAVKGAVVIGWWGGLTLGLAEAVRHVIGWIRTGVERVGSRTATATGAGMTVIAAVLALVMLANGPAPEPPQVQPPAEQPEPPVDPPEDDPPAEDPPPDEEPADDPPGEEPDEPDDAPPPADYVITTDPTLSTLVAGADGSLPVELSVPDAPPGRTGTVTEAARSGRVATVAAHTPSGDLRLVLTLPESIGGPGGDAGDGWDCTAGTGRVECHRDALRPGQSTVARVPLTIPPRVTGFHDIHAEVTGPRIEGAAALRVPIAPPGTTTAFAAVDATGVTATGNGWLTCRPGPMCLHPLADNHTVDLQPYLDAPGRPGGLDPSAAASGARLDLPGGAEVLWAGLHWANSGDTPPPSVRLFGPGGDAHDVAADREWTGVERPVRQAAADVTALVTGAGDYWLATDSADIPSGRHQYAGWSMTVVYRVAGTPPRETAVYEGLAQPRADDELTVGIPAGGEVQVAYTLWDGDRTLLGDDLSVAGRPLGIPANLGHSSAYGALEGPRRHTFGVDVGVCRTTTSPEPTVLLLDAGGDPLEVGVLAVATPVPG</sequence>
<reference evidence="10 11" key="1">
    <citation type="journal article" date="2013" name="Stand. Genomic Sci.">
        <title>Genomic Encyclopedia of Type Strains, Phase I: The one thousand microbial genomes (KMG-I) project.</title>
        <authorList>
            <person name="Kyrpides N.C."/>
            <person name="Woyke T."/>
            <person name="Eisen J.A."/>
            <person name="Garrity G."/>
            <person name="Lilburn T.G."/>
            <person name="Beck B.J."/>
            <person name="Whitman W.B."/>
            <person name="Hugenholtz P."/>
            <person name="Klenk H.P."/>
        </authorList>
    </citation>
    <scope>NUCLEOTIDE SEQUENCE [LARGE SCALE GENOMIC DNA]</scope>
    <source>
        <strain evidence="10 11">DSM 45044</strain>
    </source>
</reference>
<keyword evidence="5" id="KW-0804">Transcription</keyword>
<dbReference type="InterPro" id="IPR027383">
    <property type="entry name" value="Znf_put"/>
</dbReference>
<dbReference type="Gene3D" id="1.10.1740.10">
    <property type="match status" value="1"/>
</dbReference>
<feature type="compositionally biased region" description="Acidic residues" evidence="6">
    <location>
        <begin position="354"/>
        <end position="384"/>
    </location>
</feature>
<feature type="region of interest" description="Disordered" evidence="6">
    <location>
        <begin position="334"/>
        <end position="394"/>
    </location>
</feature>
<proteinExistence type="inferred from homology"/>
<dbReference type="AlphaFoldDB" id="A0A562V4E7"/>
<dbReference type="GO" id="GO:0003677">
    <property type="term" value="F:DNA binding"/>
    <property type="evidence" value="ECO:0007669"/>
    <property type="project" value="UniProtKB-KW"/>
</dbReference>
<evidence type="ECO:0000256" key="2">
    <source>
        <dbReference type="ARBA" id="ARBA00023015"/>
    </source>
</evidence>
<evidence type="ECO:0000256" key="6">
    <source>
        <dbReference type="SAM" id="MobiDB-lite"/>
    </source>
</evidence>
<name>A0A562V4E7_9ACTN</name>
<organism evidence="10 11">
    <name type="scientific">Stackebrandtia albiflava</name>
    <dbReference type="NCBI Taxonomy" id="406432"/>
    <lineage>
        <taxon>Bacteria</taxon>
        <taxon>Bacillati</taxon>
        <taxon>Actinomycetota</taxon>
        <taxon>Actinomycetes</taxon>
        <taxon>Glycomycetales</taxon>
        <taxon>Glycomycetaceae</taxon>
        <taxon>Stackebrandtia</taxon>
    </lineage>
</organism>
<dbReference type="InterPro" id="IPR013324">
    <property type="entry name" value="RNA_pol_sigma_r3/r4-like"/>
</dbReference>
<accession>A0A562V4E7</accession>
<protein>
    <submittedName>
        <fullName evidence="10">RNA polymerase sigma factor (Sigma-70 family)</fullName>
    </submittedName>
</protein>
<dbReference type="GO" id="GO:0006352">
    <property type="term" value="P:DNA-templated transcription initiation"/>
    <property type="evidence" value="ECO:0007669"/>
    <property type="project" value="InterPro"/>
</dbReference>
<evidence type="ECO:0000256" key="5">
    <source>
        <dbReference type="ARBA" id="ARBA00023163"/>
    </source>
</evidence>
<evidence type="ECO:0000259" key="9">
    <source>
        <dbReference type="Pfam" id="PF13490"/>
    </source>
</evidence>
<evidence type="ECO:0000256" key="4">
    <source>
        <dbReference type="ARBA" id="ARBA00023125"/>
    </source>
</evidence>
<feature type="domain" description="RNA polymerase sigma-70 region 2" evidence="7">
    <location>
        <begin position="38"/>
        <end position="106"/>
    </location>
</feature>
<comment type="similarity">
    <text evidence="1">Belongs to the sigma-70 factor family. ECF subfamily.</text>
</comment>
<keyword evidence="3" id="KW-0731">Sigma factor</keyword>
<dbReference type="SUPFAM" id="SSF88946">
    <property type="entry name" value="Sigma2 domain of RNA polymerase sigma factors"/>
    <property type="match status" value="1"/>
</dbReference>
<dbReference type="SUPFAM" id="SSF88659">
    <property type="entry name" value="Sigma3 and sigma4 domains of RNA polymerase sigma factors"/>
    <property type="match status" value="1"/>
</dbReference>
<evidence type="ECO:0000313" key="10">
    <source>
        <dbReference type="EMBL" id="TWJ12756.1"/>
    </source>
</evidence>
<gene>
    <name evidence="10" type="ORF">LX16_3520</name>
</gene>
<dbReference type="Pfam" id="PF13490">
    <property type="entry name" value="zf-HC2"/>
    <property type="match status" value="1"/>
</dbReference>
<keyword evidence="11" id="KW-1185">Reference proteome</keyword>
<feature type="compositionally biased region" description="Pro residues" evidence="6">
    <location>
        <begin position="335"/>
        <end position="353"/>
    </location>
</feature>
<evidence type="ECO:0000313" key="11">
    <source>
        <dbReference type="Proteomes" id="UP000321617"/>
    </source>
</evidence>
<dbReference type="RefSeq" id="WP_211354555.1">
    <property type="nucleotide sequence ID" value="NZ_BAABIJ010000002.1"/>
</dbReference>
<dbReference type="PANTHER" id="PTHR43133">
    <property type="entry name" value="RNA POLYMERASE ECF-TYPE SIGMA FACTO"/>
    <property type="match status" value="1"/>
</dbReference>
<evidence type="ECO:0000259" key="8">
    <source>
        <dbReference type="Pfam" id="PF08281"/>
    </source>
</evidence>
<dbReference type="PANTHER" id="PTHR43133:SF8">
    <property type="entry name" value="RNA POLYMERASE SIGMA FACTOR HI_1459-RELATED"/>
    <property type="match status" value="1"/>
</dbReference>
<comment type="caution">
    <text evidence="10">The sequence shown here is derived from an EMBL/GenBank/DDBJ whole genome shotgun (WGS) entry which is preliminary data.</text>
</comment>
<feature type="domain" description="Putative zinc-finger" evidence="9">
    <location>
        <begin position="202"/>
        <end position="235"/>
    </location>
</feature>
<dbReference type="Proteomes" id="UP000321617">
    <property type="component" value="Unassembled WGS sequence"/>
</dbReference>
<dbReference type="InterPro" id="IPR014284">
    <property type="entry name" value="RNA_pol_sigma-70_dom"/>
</dbReference>
<feature type="region of interest" description="Disordered" evidence="6">
    <location>
        <begin position="1"/>
        <end position="21"/>
    </location>
</feature>
<dbReference type="InterPro" id="IPR007627">
    <property type="entry name" value="RNA_pol_sigma70_r2"/>
</dbReference>
<dbReference type="InterPro" id="IPR013325">
    <property type="entry name" value="RNA_pol_sigma_r2"/>
</dbReference>
<dbReference type="InterPro" id="IPR036388">
    <property type="entry name" value="WH-like_DNA-bd_sf"/>
</dbReference>
<dbReference type="EMBL" id="VLLL01000006">
    <property type="protein sequence ID" value="TWJ12756.1"/>
    <property type="molecule type" value="Genomic_DNA"/>
</dbReference>
<keyword evidence="2" id="KW-0805">Transcription regulation</keyword>
<evidence type="ECO:0000256" key="1">
    <source>
        <dbReference type="ARBA" id="ARBA00010641"/>
    </source>
</evidence>
<keyword evidence="4" id="KW-0238">DNA-binding</keyword>
<dbReference type="Gene3D" id="1.10.10.10">
    <property type="entry name" value="Winged helix-like DNA-binding domain superfamily/Winged helix DNA-binding domain"/>
    <property type="match status" value="1"/>
</dbReference>
<dbReference type="Pfam" id="PF04542">
    <property type="entry name" value="Sigma70_r2"/>
    <property type="match status" value="1"/>
</dbReference>
<evidence type="ECO:0000259" key="7">
    <source>
        <dbReference type="Pfam" id="PF04542"/>
    </source>
</evidence>
<feature type="domain" description="RNA polymerase sigma factor 70 region 4 type 2" evidence="8">
    <location>
        <begin position="137"/>
        <end position="185"/>
    </location>
</feature>
<evidence type="ECO:0000256" key="3">
    <source>
        <dbReference type="ARBA" id="ARBA00023082"/>
    </source>
</evidence>
<dbReference type="Pfam" id="PF08281">
    <property type="entry name" value="Sigma70_r4_2"/>
    <property type="match status" value="1"/>
</dbReference>
<dbReference type="NCBIfam" id="TIGR02937">
    <property type="entry name" value="sigma70-ECF"/>
    <property type="match status" value="1"/>
</dbReference>